<evidence type="ECO:0000256" key="2">
    <source>
        <dbReference type="ARBA" id="ARBA00023004"/>
    </source>
</evidence>
<accession>A0ABR6YJS1</accession>
<evidence type="ECO:0000313" key="8">
    <source>
        <dbReference type="Proteomes" id="UP000613113"/>
    </source>
</evidence>
<dbReference type="PANTHER" id="PTHR43105">
    <property type="entry name" value="RESPIRATORY NITRATE REDUCTASE"/>
    <property type="match status" value="1"/>
</dbReference>
<dbReference type="Gene3D" id="3.30.200.200">
    <property type="match status" value="1"/>
</dbReference>
<feature type="domain" description="Molybdopterin oxidoreductase" evidence="4">
    <location>
        <begin position="125"/>
        <end position="426"/>
    </location>
</feature>
<dbReference type="Gene3D" id="3.40.50.740">
    <property type="match status" value="1"/>
</dbReference>
<dbReference type="NCBIfam" id="TIGR02693">
    <property type="entry name" value="arsenite_ox_L"/>
    <property type="match status" value="1"/>
</dbReference>
<dbReference type="SUPFAM" id="SSF53706">
    <property type="entry name" value="Formate dehydrogenase/DMSO reductase, domains 1-3"/>
    <property type="match status" value="1"/>
</dbReference>
<feature type="domain" description="Molybdopterin oxidoreductase" evidence="4">
    <location>
        <begin position="544"/>
        <end position="595"/>
    </location>
</feature>
<sequence>MSKHDSNVPRDFIPLPPKDADVLTTACDYCTVACGYKVYRWPVDKAGGAKATQNALKADFPHQQIMSSWVSPAQHNVVSFKGKPHHVIVVPDKDATVVNVGGNHSIRGGTLAEKCFNPDNRTRERLLHPMIRVNDTLVPVSWDLATEVMADISKYIIATYGEHAWAIKSHSYQYFENVYAITKLAMTTIGTPAFAWHDKCSNTNDATGLDDAGIDSFASSYQDWADCEVAFLSGVDPYETKTTLFTSHMMPGDKKFIFVTPHKTMGVAWSVKEGRGLWLPIIPGTDTVLHMALARIIIENKWQDQDFIDKWIANSWEVDEGYGRGTRNTGWQWRTTWGMWQSDWGDYQKFILSQEESNLEVAAQITGLNQDDIKKAAEWIAKPKSDGSHPKASFMCEKGNYWSNNYMNTTSFASLGLICGAGNRPGRMISRGGGHQRGGLSAGGGSGWLSPEKYPGRRKKSFNLDLWLHEGNMRFAWVIGTTWVAAMMGSNELARKMRELTVDNPYQITSLEREAIFTTLKARVDSGGMVIANSDLYPVAPIGTDFADIVFPVSSWGEDNFTRCNSERRLRLYSKFYDAPGEAKPDWWIVQKFAQKMGYDKDGSYAWKDSNDVFEEAARASRGGVLNYHPLAMQAKEQGIKAQELLRTYGTTGIQTPIRVRDGKLVGTLRLHDPNNDWGELEGATVPLKIMSAFNTQSGKAILLKSPWKYSGWIQFYEAIKPRAEKNELWITNGRVNETWQSGFDDLRKPYLSQRWPEAFLFIHPDDARKRDIESGDYVEIVNDTVYIQTGQPQGVEDADLTFKQLMKDGHIKTTVGRFQTVAIVSDEMRPGVCKANFNFPKSPANAVVSAVPDPMTNNYRYKLGRGTVTKVGESPYKHSFTQMSLKQRNIV</sequence>
<dbReference type="InterPro" id="IPR050123">
    <property type="entry name" value="Prok_molybdopt-oxidoreductase"/>
</dbReference>
<dbReference type="InterPro" id="IPR009010">
    <property type="entry name" value="Asp_de-COase-like_dom_sf"/>
</dbReference>
<evidence type="ECO:0000259" key="6">
    <source>
        <dbReference type="Pfam" id="PF18465"/>
    </source>
</evidence>
<evidence type="ECO:0000259" key="5">
    <source>
        <dbReference type="Pfam" id="PF01568"/>
    </source>
</evidence>
<dbReference type="InterPro" id="IPR014066">
    <property type="entry name" value="AioA/IdrA_lsu"/>
</dbReference>
<keyword evidence="2" id="KW-0408">Iron</keyword>
<proteinExistence type="predicted"/>
<dbReference type="Pfam" id="PF01568">
    <property type="entry name" value="Molydop_binding"/>
    <property type="match status" value="1"/>
</dbReference>
<dbReference type="Pfam" id="PF18465">
    <property type="entry name" value="Rieske_3"/>
    <property type="match status" value="1"/>
</dbReference>
<dbReference type="InterPro" id="IPR006656">
    <property type="entry name" value="Mopterin_OxRdtase"/>
</dbReference>
<dbReference type="InterPro" id="IPR006657">
    <property type="entry name" value="MoPterin_dinucl-bd_dom"/>
</dbReference>
<dbReference type="EC" id="1.20.9.1" evidence="7"/>
<dbReference type="RefSeq" id="WP_186861728.1">
    <property type="nucleotide sequence ID" value="NZ_JACOGC010000001.1"/>
</dbReference>
<evidence type="ECO:0000256" key="1">
    <source>
        <dbReference type="ARBA" id="ARBA00022723"/>
    </source>
</evidence>
<dbReference type="Proteomes" id="UP000613113">
    <property type="component" value="Unassembled WGS sequence"/>
</dbReference>
<evidence type="ECO:0000313" key="7">
    <source>
        <dbReference type="EMBL" id="MBC3884114.1"/>
    </source>
</evidence>
<comment type="caution">
    <text evidence="7">The sequence shown here is derived from an EMBL/GenBank/DDBJ whole genome shotgun (WGS) entry which is preliminary data.</text>
</comment>
<gene>
    <name evidence="7" type="ORF">H8K27_03125</name>
</gene>
<keyword evidence="7" id="KW-0560">Oxidoreductase</keyword>
<reference evidence="7 8" key="1">
    <citation type="submission" date="2020-08" db="EMBL/GenBank/DDBJ databases">
        <title>Novel species isolated from subtropical streams in China.</title>
        <authorList>
            <person name="Lu H."/>
        </authorList>
    </citation>
    <scope>NUCLEOTIDE SEQUENCE [LARGE SCALE GENOMIC DNA]</scope>
    <source>
        <strain evidence="7 8">FT31W</strain>
    </source>
</reference>
<dbReference type="Gene3D" id="2.40.40.20">
    <property type="match status" value="1"/>
</dbReference>
<keyword evidence="8" id="KW-1185">Reference proteome</keyword>
<dbReference type="InterPro" id="IPR041632">
    <property type="entry name" value="AioA/IdrA_3Fe-4S"/>
</dbReference>
<dbReference type="PANTHER" id="PTHR43105:SF10">
    <property type="entry name" value="NADH-QUINONE OXIDOREDUCTASE SUBUNIT G"/>
    <property type="match status" value="1"/>
</dbReference>
<evidence type="ECO:0000256" key="3">
    <source>
        <dbReference type="ARBA" id="ARBA00023014"/>
    </source>
</evidence>
<protein>
    <submittedName>
        <fullName evidence="7">Arsenate reductase (Azurin) large subunit</fullName>
        <ecNumber evidence="7">1.20.9.1</ecNumber>
    </submittedName>
</protein>
<organism evidence="7 8">
    <name type="scientific">Undibacterium griseum</name>
    <dbReference type="NCBI Taxonomy" id="2762295"/>
    <lineage>
        <taxon>Bacteria</taxon>
        <taxon>Pseudomonadati</taxon>
        <taxon>Pseudomonadota</taxon>
        <taxon>Betaproteobacteria</taxon>
        <taxon>Burkholderiales</taxon>
        <taxon>Oxalobacteraceae</taxon>
        <taxon>Undibacterium</taxon>
    </lineage>
</organism>
<name>A0ABR6YJS1_9BURK</name>
<dbReference type="SUPFAM" id="SSF50692">
    <property type="entry name" value="ADC-like"/>
    <property type="match status" value="1"/>
</dbReference>
<dbReference type="Gene3D" id="3.40.228.10">
    <property type="entry name" value="Dimethylsulfoxide Reductase, domain 2"/>
    <property type="match status" value="1"/>
</dbReference>
<dbReference type="EMBL" id="JACOGC010000001">
    <property type="protein sequence ID" value="MBC3884114.1"/>
    <property type="molecule type" value="Genomic_DNA"/>
</dbReference>
<dbReference type="Pfam" id="PF00384">
    <property type="entry name" value="Molybdopterin"/>
    <property type="match status" value="2"/>
</dbReference>
<keyword evidence="1" id="KW-0479">Metal-binding</keyword>
<dbReference type="GO" id="GO:0050611">
    <property type="term" value="F:arsenate reductase (azurin) activity"/>
    <property type="evidence" value="ECO:0007669"/>
    <property type="project" value="UniProtKB-EC"/>
</dbReference>
<feature type="domain" description="Molybdopterin dinucleotide-binding" evidence="5">
    <location>
        <begin position="729"/>
        <end position="784"/>
    </location>
</feature>
<keyword evidence="3" id="KW-0411">Iron-sulfur</keyword>
<feature type="domain" description="Arsenite oxidase subunit AioA/Iodate reductase subunit IdrA 3Fe-4S cluster" evidence="6">
    <location>
        <begin position="27"/>
        <end position="122"/>
    </location>
</feature>
<evidence type="ECO:0000259" key="4">
    <source>
        <dbReference type="Pfam" id="PF00384"/>
    </source>
</evidence>